<protein>
    <submittedName>
        <fullName evidence="2">Uncharacterized protein</fullName>
    </submittedName>
</protein>
<dbReference type="EMBL" id="BMVW01000003">
    <property type="protein sequence ID" value="GGZ03198.1"/>
    <property type="molecule type" value="Genomic_DNA"/>
</dbReference>
<dbReference type="AlphaFoldDB" id="A0A918UFU4"/>
<evidence type="ECO:0000313" key="3">
    <source>
        <dbReference type="Proteomes" id="UP000622166"/>
    </source>
</evidence>
<evidence type="ECO:0000256" key="1">
    <source>
        <dbReference type="SAM" id="MobiDB-lite"/>
    </source>
</evidence>
<name>A0A918UFU4_9ACTN</name>
<organism evidence="2 3">
    <name type="scientific">Streptomyces poonensis</name>
    <dbReference type="NCBI Taxonomy" id="68255"/>
    <lineage>
        <taxon>Bacteria</taxon>
        <taxon>Bacillati</taxon>
        <taxon>Actinomycetota</taxon>
        <taxon>Actinomycetes</taxon>
        <taxon>Kitasatosporales</taxon>
        <taxon>Streptomycetaceae</taxon>
        <taxon>Streptomyces</taxon>
    </lineage>
</organism>
<dbReference type="RefSeq" id="WP_189857853.1">
    <property type="nucleotide sequence ID" value="NZ_BMVW01000003.1"/>
</dbReference>
<evidence type="ECO:0000313" key="2">
    <source>
        <dbReference type="EMBL" id="GGZ03198.1"/>
    </source>
</evidence>
<comment type="caution">
    <text evidence="2">The sequence shown here is derived from an EMBL/GenBank/DDBJ whole genome shotgun (WGS) entry which is preliminary data.</text>
</comment>
<dbReference type="Proteomes" id="UP000622166">
    <property type="component" value="Unassembled WGS sequence"/>
</dbReference>
<keyword evidence="3" id="KW-1185">Reference proteome</keyword>
<feature type="region of interest" description="Disordered" evidence="1">
    <location>
        <begin position="42"/>
        <end position="81"/>
    </location>
</feature>
<feature type="compositionally biased region" description="Low complexity" evidence="1">
    <location>
        <begin position="60"/>
        <end position="79"/>
    </location>
</feature>
<proteinExistence type="predicted"/>
<gene>
    <name evidence="2" type="ORF">GCM10010365_22450</name>
</gene>
<accession>A0A918UFU4</accession>
<reference evidence="2" key="1">
    <citation type="journal article" date="2014" name="Int. J. Syst. Evol. Microbiol.">
        <title>Complete genome sequence of Corynebacterium casei LMG S-19264T (=DSM 44701T), isolated from a smear-ripened cheese.</title>
        <authorList>
            <consortium name="US DOE Joint Genome Institute (JGI-PGF)"/>
            <person name="Walter F."/>
            <person name="Albersmeier A."/>
            <person name="Kalinowski J."/>
            <person name="Ruckert C."/>
        </authorList>
    </citation>
    <scope>NUCLEOTIDE SEQUENCE</scope>
    <source>
        <strain evidence="2">JCM 4815</strain>
    </source>
</reference>
<sequence length="166" mass="17613">MSDISLGFMRREAGVTRQEIPRRLCILIAIGGAVLVSCADGHRPDANRSSSPSPPPSRSPIPRTSSSTSSDGPSTRPPRGVAYAKAKAVLDSNREEIWERYASIQGSGIGAVEGAWDEKSADSDPEIFVIVIHLTDSADVPGFPQTVEGVPLRFEVGGPFTAQPLT</sequence>
<reference evidence="2" key="2">
    <citation type="submission" date="2020-09" db="EMBL/GenBank/DDBJ databases">
        <authorList>
            <person name="Sun Q."/>
            <person name="Ohkuma M."/>
        </authorList>
    </citation>
    <scope>NUCLEOTIDE SEQUENCE</scope>
    <source>
        <strain evidence="2">JCM 4815</strain>
    </source>
</reference>